<organism evidence="1 2">
    <name type="scientific">Caenorhabditis japonica</name>
    <dbReference type="NCBI Taxonomy" id="281687"/>
    <lineage>
        <taxon>Eukaryota</taxon>
        <taxon>Metazoa</taxon>
        <taxon>Ecdysozoa</taxon>
        <taxon>Nematoda</taxon>
        <taxon>Chromadorea</taxon>
        <taxon>Rhabditida</taxon>
        <taxon>Rhabditina</taxon>
        <taxon>Rhabditomorpha</taxon>
        <taxon>Rhabditoidea</taxon>
        <taxon>Rhabditidae</taxon>
        <taxon>Peloderinae</taxon>
        <taxon>Caenorhabditis</taxon>
    </lineage>
</organism>
<dbReference type="EnsemblMetazoa" id="CJA33587.1">
    <property type="protein sequence ID" value="CJA33587.1"/>
    <property type="gene ID" value="WBGene00209434"/>
</dbReference>
<accession>A0A8R1IIH1</accession>
<proteinExistence type="predicted"/>
<evidence type="ECO:0000313" key="1">
    <source>
        <dbReference type="EnsemblMetazoa" id="CJA33587.1"/>
    </source>
</evidence>
<protein>
    <submittedName>
        <fullName evidence="1">Uncharacterized protein</fullName>
    </submittedName>
</protein>
<sequence>MSLLQQFLPLSPPFYPHYLVSCSKKQTTDRRNCSFVVTPLEPFLRSVPPSQSPNLNFSDFTALLPSWQRPLFRLLSKNHTFMTSS</sequence>
<name>A0A8R1IIH1_CAEJA</name>
<reference evidence="1" key="2">
    <citation type="submission" date="2022-06" db="UniProtKB">
        <authorList>
            <consortium name="EnsemblMetazoa"/>
        </authorList>
    </citation>
    <scope>IDENTIFICATION</scope>
    <source>
        <strain evidence="1">DF5081</strain>
    </source>
</reference>
<dbReference type="AlphaFoldDB" id="A0A8R1IIH1"/>
<dbReference type="Proteomes" id="UP000005237">
    <property type="component" value="Unassembled WGS sequence"/>
</dbReference>
<evidence type="ECO:0000313" key="2">
    <source>
        <dbReference type="Proteomes" id="UP000005237"/>
    </source>
</evidence>
<reference evidence="2" key="1">
    <citation type="submission" date="2010-08" db="EMBL/GenBank/DDBJ databases">
        <authorList>
            <consortium name="Caenorhabditis japonica Sequencing Consortium"/>
            <person name="Wilson R.K."/>
        </authorList>
    </citation>
    <scope>NUCLEOTIDE SEQUENCE [LARGE SCALE GENOMIC DNA]</scope>
    <source>
        <strain evidence="2">DF5081</strain>
    </source>
</reference>
<keyword evidence="2" id="KW-1185">Reference proteome</keyword>